<dbReference type="Pfam" id="PF18592">
    <property type="entry name" value="Tho1_MOS11_C"/>
    <property type="match status" value="1"/>
</dbReference>
<evidence type="ECO:0000259" key="4">
    <source>
        <dbReference type="PROSITE" id="PS50800"/>
    </source>
</evidence>
<reference evidence="5 6" key="1">
    <citation type="journal article" date="2004" name="Nature">
        <title>Genome evolution in yeasts.</title>
        <authorList>
            <consortium name="Genolevures"/>
            <person name="Dujon B."/>
            <person name="Sherman D."/>
            <person name="Fischer G."/>
            <person name="Durrens P."/>
            <person name="Casaregola S."/>
            <person name="Lafontaine I."/>
            <person name="de Montigny J."/>
            <person name="Marck C."/>
            <person name="Neuveglise C."/>
            <person name="Talla E."/>
            <person name="Goffard N."/>
            <person name="Frangeul L."/>
            <person name="Aigle M."/>
            <person name="Anthouard V."/>
            <person name="Babour A."/>
            <person name="Barbe V."/>
            <person name="Barnay S."/>
            <person name="Blanchin S."/>
            <person name="Beckerich J.M."/>
            <person name="Beyne E."/>
            <person name="Bleykasten C."/>
            <person name="Boisrame A."/>
            <person name="Boyer J."/>
            <person name="Cattolico L."/>
            <person name="Confanioleri F."/>
            <person name="de Daruvar A."/>
            <person name="Despons L."/>
            <person name="Fabre E."/>
            <person name="Fairhead C."/>
            <person name="Ferry-Dumazet H."/>
            <person name="Groppi A."/>
            <person name="Hantraye F."/>
            <person name="Hennequin C."/>
            <person name="Jauniaux N."/>
            <person name="Joyet P."/>
            <person name="Kachouri R."/>
            <person name="Kerrest A."/>
            <person name="Koszul R."/>
            <person name="Lemaire M."/>
            <person name="Lesur I."/>
            <person name="Ma L."/>
            <person name="Muller H."/>
            <person name="Nicaud J.M."/>
            <person name="Nikolski M."/>
            <person name="Oztas S."/>
            <person name="Ozier-Kalogeropoulos O."/>
            <person name="Pellenz S."/>
            <person name="Potier S."/>
            <person name="Richard G.F."/>
            <person name="Straub M.L."/>
            <person name="Suleau A."/>
            <person name="Swennene D."/>
            <person name="Tekaia F."/>
            <person name="Wesolowski-Louvel M."/>
            <person name="Westhof E."/>
            <person name="Wirth B."/>
            <person name="Zeniou-Meyer M."/>
            <person name="Zivanovic I."/>
            <person name="Bolotin-Fukuhara M."/>
            <person name="Thierry A."/>
            <person name="Bouchier C."/>
            <person name="Caudron B."/>
            <person name="Scarpelli C."/>
            <person name="Gaillardin C."/>
            <person name="Weissenbach J."/>
            <person name="Wincker P."/>
            <person name="Souciet J.L."/>
        </authorList>
    </citation>
    <scope>NUCLEOTIDE SEQUENCE [LARGE SCALE GENOMIC DNA]</scope>
    <source>
        <strain evidence="6">ATCC 36239 / CBS 767 / BCRC 21394 / JCM 1990 / NBRC 0083 / IGC 2968</strain>
    </source>
</reference>
<dbReference type="Proteomes" id="UP000000599">
    <property type="component" value="Chromosome B"/>
</dbReference>
<dbReference type="EMBL" id="CR382134">
    <property type="protein sequence ID" value="CAG85385.1"/>
    <property type="molecule type" value="Genomic_DNA"/>
</dbReference>
<dbReference type="InterPro" id="IPR040746">
    <property type="entry name" value="THO1_MOS11_C"/>
</dbReference>
<dbReference type="KEGG" id="dha:DEHA2B09856g"/>
<evidence type="ECO:0000256" key="3">
    <source>
        <dbReference type="SAM" id="MobiDB-lite"/>
    </source>
</evidence>
<feature type="compositionally biased region" description="Basic and acidic residues" evidence="3">
    <location>
        <begin position="85"/>
        <end position="98"/>
    </location>
</feature>
<dbReference type="RefSeq" id="XP_457381.1">
    <property type="nucleotide sequence ID" value="XM_457381.1"/>
</dbReference>
<feature type="region of interest" description="Disordered" evidence="3">
    <location>
        <begin position="163"/>
        <end position="192"/>
    </location>
</feature>
<dbReference type="OMA" id="WSEKDNA"/>
<feature type="compositionally biased region" description="Basic residues" evidence="3">
    <location>
        <begin position="167"/>
        <end position="192"/>
    </location>
</feature>
<dbReference type="Pfam" id="PF02037">
    <property type="entry name" value="SAP"/>
    <property type="match status" value="1"/>
</dbReference>
<dbReference type="GO" id="GO:0016973">
    <property type="term" value="P:poly(A)+ mRNA export from nucleus"/>
    <property type="evidence" value="ECO:0007669"/>
    <property type="project" value="TreeGrafter"/>
</dbReference>
<feature type="region of interest" description="Disordered" evidence="3">
    <location>
        <begin position="16"/>
        <end position="108"/>
    </location>
</feature>
<proteinExistence type="inferred from homology"/>
<dbReference type="FunCoup" id="Q6BWN8">
    <property type="interactions" value="47"/>
</dbReference>
<organism evidence="5 6">
    <name type="scientific">Debaryomyces hansenii (strain ATCC 36239 / CBS 767 / BCRC 21394 / JCM 1990 / NBRC 0083 / IGC 2968)</name>
    <name type="common">Yeast</name>
    <name type="synonym">Torulaspora hansenii</name>
    <dbReference type="NCBI Taxonomy" id="284592"/>
    <lineage>
        <taxon>Eukaryota</taxon>
        <taxon>Fungi</taxon>
        <taxon>Dikarya</taxon>
        <taxon>Ascomycota</taxon>
        <taxon>Saccharomycotina</taxon>
        <taxon>Pichiomycetes</taxon>
        <taxon>Debaryomycetaceae</taxon>
        <taxon>Debaryomyces</taxon>
    </lineage>
</organism>
<keyword evidence="6" id="KW-1185">Reference proteome</keyword>
<dbReference type="GeneID" id="2913305"/>
<dbReference type="eggNOG" id="ENOG502SARN">
    <property type="taxonomic scope" value="Eukaryota"/>
</dbReference>
<dbReference type="InParanoid" id="Q6BWN8"/>
<dbReference type="GO" id="GO:0005634">
    <property type="term" value="C:nucleus"/>
    <property type="evidence" value="ECO:0007669"/>
    <property type="project" value="TreeGrafter"/>
</dbReference>
<sequence length="192" mass="21521">MSDYSSQTVVQLKELLTSRSLPTDGKKADLVQRLVDNDAQSSGAQPEETQQTESTATSVEEPVAEKESESNNDSEATLKVIQPTEKSEEATNEEEAKQKPPVLTPEERKQLAVQLINKKIQRAEKFGDETAAEAARKDLARVEKFGVELGTALAREIGLVDKSLPNGHKKHFKKNYKDKKNFKPNFKNRRRN</sequence>
<dbReference type="HOGENOM" id="CLU_088651_0_0_1"/>
<evidence type="ECO:0000313" key="5">
    <source>
        <dbReference type="EMBL" id="CAG85385.1"/>
    </source>
</evidence>
<dbReference type="PANTHER" id="PTHR46551:SF1">
    <property type="entry name" value="SAP DOMAIN-CONTAINING RIBONUCLEOPROTEIN"/>
    <property type="match status" value="1"/>
</dbReference>
<dbReference type="SUPFAM" id="SSF68906">
    <property type="entry name" value="SAP domain"/>
    <property type="match status" value="1"/>
</dbReference>
<dbReference type="PROSITE" id="PS50800">
    <property type="entry name" value="SAP"/>
    <property type="match status" value="1"/>
</dbReference>
<protein>
    <submittedName>
        <fullName evidence="5">DEHA2B09856p</fullName>
    </submittedName>
</protein>
<feature type="compositionally biased region" description="Low complexity" evidence="3">
    <location>
        <begin position="47"/>
        <end position="61"/>
    </location>
</feature>
<evidence type="ECO:0000313" key="6">
    <source>
        <dbReference type="Proteomes" id="UP000000599"/>
    </source>
</evidence>
<dbReference type="STRING" id="284592.Q6BWN8"/>
<dbReference type="InterPro" id="IPR036361">
    <property type="entry name" value="SAP_dom_sf"/>
</dbReference>
<dbReference type="Gene3D" id="1.10.720.30">
    <property type="entry name" value="SAP domain"/>
    <property type="match status" value="1"/>
</dbReference>
<accession>Q6BWN8</accession>
<dbReference type="AlphaFoldDB" id="Q6BWN8"/>
<gene>
    <name evidence="5" type="ordered locus">DEHA2B09856g</name>
</gene>
<dbReference type="InterPro" id="IPR003034">
    <property type="entry name" value="SAP_dom"/>
</dbReference>
<dbReference type="OrthoDB" id="445357at2759"/>
<keyword evidence="1" id="KW-0597">Phosphoprotein</keyword>
<dbReference type="SMART" id="SM00513">
    <property type="entry name" value="SAP"/>
    <property type="match status" value="1"/>
</dbReference>
<evidence type="ECO:0000256" key="2">
    <source>
        <dbReference type="ARBA" id="ARBA00046328"/>
    </source>
</evidence>
<evidence type="ECO:0000256" key="1">
    <source>
        <dbReference type="ARBA" id="ARBA00022553"/>
    </source>
</evidence>
<feature type="domain" description="SAP" evidence="4">
    <location>
        <begin position="4"/>
        <end position="38"/>
    </location>
</feature>
<dbReference type="PANTHER" id="PTHR46551">
    <property type="entry name" value="SAP DOMAIN-CONTAINING RIBONUCLEOPROTEIN"/>
    <property type="match status" value="1"/>
</dbReference>
<name>Q6BWN8_DEBHA</name>
<comment type="similarity">
    <text evidence="2">Belongs to the SAP domain-containing ribonucleoprotein family.</text>
</comment>
<dbReference type="InterPro" id="IPR052240">
    <property type="entry name" value="SAP_domain_ribonucleoprotein"/>
</dbReference>